<keyword evidence="6" id="KW-0418">Kinase</keyword>
<evidence type="ECO:0000259" key="10">
    <source>
        <dbReference type="Pfam" id="PF02518"/>
    </source>
</evidence>
<dbReference type="InterPro" id="IPR003594">
    <property type="entry name" value="HATPase_dom"/>
</dbReference>
<dbReference type="GO" id="GO:0046983">
    <property type="term" value="F:protein dimerization activity"/>
    <property type="evidence" value="ECO:0007669"/>
    <property type="project" value="InterPro"/>
</dbReference>
<dbReference type="GO" id="GO:0016020">
    <property type="term" value="C:membrane"/>
    <property type="evidence" value="ECO:0007669"/>
    <property type="project" value="InterPro"/>
</dbReference>
<sequence length="371" mass="39761">MGIRLRAWDVLVPASIYALGVVELLSVQPGGWEWALLLEGVASVLLVLRRRFPLVSGTSATLVVLTMPWAGTELNDVSAPILVMAVSCYSFARWIAGYRGLAGIAVILAVLASDYMFADDRMHDLSDVVFALALLSPPYVFGRVVRRLADQSEQLRRQQALIRDQAVREERDRIARELHDVIAHSLSAMVVQTAAAQDLVRLDPARAVELLDNVADTGRRALAETGRLLHLIRDDGDELGLRPAPGLADLPALVADFRAHGLDVEADLDLPAAPLTGGADVSAYRVVQEALTNALKYADGPVRLRVAAGPDRLVISCANRVGRAHAQGSGLGLQGMAERVSLLGGTLRTGDTPETGFVLDVDIPLAVEGAR</sequence>
<dbReference type="EMBL" id="SDKM01000038">
    <property type="protein sequence ID" value="RYP83070.1"/>
    <property type="molecule type" value="Genomic_DNA"/>
</dbReference>
<gene>
    <name evidence="12" type="ORF">EKO23_20305</name>
</gene>
<feature type="transmembrane region" description="Helical" evidence="9">
    <location>
        <begin position="101"/>
        <end position="118"/>
    </location>
</feature>
<dbReference type="InterPro" id="IPR050482">
    <property type="entry name" value="Sensor_HK_TwoCompSys"/>
</dbReference>
<evidence type="ECO:0000256" key="8">
    <source>
        <dbReference type="ARBA" id="ARBA00023012"/>
    </source>
</evidence>
<keyword evidence="13" id="KW-1185">Reference proteome</keyword>
<dbReference type="Pfam" id="PF07730">
    <property type="entry name" value="HisKA_3"/>
    <property type="match status" value="1"/>
</dbReference>
<evidence type="ECO:0000256" key="7">
    <source>
        <dbReference type="ARBA" id="ARBA00022840"/>
    </source>
</evidence>
<evidence type="ECO:0000259" key="11">
    <source>
        <dbReference type="Pfam" id="PF07730"/>
    </source>
</evidence>
<dbReference type="GO" id="GO:0005524">
    <property type="term" value="F:ATP binding"/>
    <property type="evidence" value="ECO:0007669"/>
    <property type="project" value="UniProtKB-KW"/>
</dbReference>
<evidence type="ECO:0000256" key="9">
    <source>
        <dbReference type="SAM" id="Phobius"/>
    </source>
</evidence>
<keyword evidence="3" id="KW-0597">Phosphoprotein</keyword>
<dbReference type="Proteomes" id="UP000295198">
    <property type="component" value="Unassembled WGS sequence"/>
</dbReference>
<feature type="domain" description="Signal transduction histidine kinase subgroup 3 dimerisation and phosphoacceptor" evidence="11">
    <location>
        <begin position="170"/>
        <end position="235"/>
    </location>
</feature>
<proteinExistence type="predicted"/>
<comment type="caution">
    <text evidence="12">The sequence shown here is derived from an EMBL/GenBank/DDBJ whole genome shotgun (WGS) entry which is preliminary data.</text>
</comment>
<dbReference type="AlphaFoldDB" id="A0A4Q4Z5L8"/>
<evidence type="ECO:0000313" key="13">
    <source>
        <dbReference type="Proteomes" id="UP000295198"/>
    </source>
</evidence>
<dbReference type="RefSeq" id="WP_134720107.1">
    <property type="nucleotide sequence ID" value="NZ_SDKM01000038.1"/>
</dbReference>
<keyword evidence="5" id="KW-0547">Nucleotide-binding</keyword>
<keyword evidence="7" id="KW-0067">ATP-binding</keyword>
<dbReference type="OrthoDB" id="227596at2"/>
<keyword evidence="9" id="KW-0812">Transmembrane</keyword>
<dbReference type="InterPro" id="IPR011712">
    <property type="entry name" value="Sig_transdc_His_kin_sub3_dim/P"/>
</dbReference>
<dbReference type="Gene3D" id="3.30.565.10">
    <property type="entry name" value="Histidine kinase-like ATPase, C-terminal domain"/>
    <property type="match status" value="1"/>
</dbReference>
<organism evidence="12 13">
    <name type="scientific">Nocardioides guangzhouensis</name>
    <dbReference type="NCBI Taxonomy" id="2497878"/>
    <lineage>
        <taxon>Bacteria</taxon>
        <taxon>Bacillati</taxon>
        <taxon>Actinomycetota</taxon>
        <taxon>Actinomycetes</taxon>
        <taxon>Propionibacteriales</taxon>
        <taxon>Nocardioidaceae</taxon>
        <taxon>Nocardioides</taxon>
    </lineage>
</organism>
<evidence type="ECO:0000256" key="1">
    <source>
        <dbReference type="ARBA" id="ARBA00000085"/>
    </source>
</evidence>
<keyword evidence="9" id="KW-0472">Membrane</keyword>
<keyword evidence="4" id="KW-0808">Transferase</keyword>
<evidence type="ECO:0000256" key="6">
    <source>
        <dbReference type="ARBA" id="ARBA00022777"/>
    </source>
</evidence>
<evidence type="ECO:0000256" key="2">
    <source>
        <dbReference type="ARBA" id="ARBA00012438"/>
    </source>
</evidence>
<dbReference type="SUPFAM" id="SSF55874">
    <property type="entry name" value="ATPase domain of HSP90 chaperone/DNA topoisomerase II/histidine kinase"/>
    <property type="match status" value="1"/>
</dbReference>
<comment type="catalytic activity">
    <reaction evidence="1">
        <text>ATP + protein L-histidine = ADP + protein N-phospho-L-histidine.</text>
        <dbReference type="EC" id="2.7.13.3"/>
    </reaction>
</comment>
<feature type="domain" description="Histidine kinase/HSP90-like ATPase" evidence="10">
    <location>
        <begin position="282"/>
        <end position="365"/>
    </location>
</feature>
<dbReference type="Pfam" id="PF02518">
    <property type="entry name" value="HATPase_c"/>
    <property type="match status" value="1"/>
</dbReference>
<evidence type="ECO:0000313" key="12">
    <source>
        <dbReference type="EMBL" id="RYP83070.1"/>
    </source>
</evidence>
<dbReference type="Gene3D" id="1.20.5.1930">
    <property type="match status" value="1"/>
</dbReference>
<keyword evidence="8" id="KW-0902">Two-component regulatory system</keyword>
<feature type="transmembrane region" description="Helical" evidence="9">
    <location>
        <begin position="130"/>
        <end position="149"/>
    </location>
</feature>
<dbReference type="PANTHER" id="PTHR24421:SF10">
    <property type="entry name" value="NITRATE_NITRITE SENSOR PROTEIN NARQ"/>
    <property type="match status" value="1"/>
</dbReference>
<reference evidence="12 13" key="1">
    <citation type="submission" date="2019-01" db="EMBL/GenBank/DDBJ databases">
        <title>Nocardioides guangzhouensis sp. nov., an actinobacterium isolated from soil.</title>
        <authorList>
            <person name="Fu Y."/>
            <person name="Cai Y."/>
            <person name="Lin Z."/>
            <person name="Chen P."/>
        </authorList>
    </citation>
    <scope>NUCLEOTIDE SEQUENCE [LARGE SCALE GENOMIC DNA]</scope>
    <source>
        <strain evidence="12 13">130</strain>
    </source>
</reference>
<dbReference type="EC" id="2.7.13.3" evidence="2"/>
<dbReference type="GO" id="GO:0000155">
    <property type="term" value="F:phosphorelay sensor kinase activity"/>
    <property type="evidence" value="ECO:0007669"/>
    <property type="project" value="InterPro"/>
</dbReference>
<keyword evidence="9" id="KW-1133">Transmembrane helix</keyword>
<evidence type="ECO:0000256" key="5">
    <source>
        <dbReference type="ARBA" id="ARBA00022741"/>
    </source>
</evidence>
<evidence type="ECO:0000256" key="4">
    <source>
        <dbReference type="ARBA" id="ARBA00022679"/>
    </source>
</evidence>
<dbReference type="InterPro" id="IPR036890">
    <property type="entry name" value="HATPase_C_sf"/>
</dbReference>
<protein>
    <recommendedName>
        <fullName evidence="2">histidine kinase</fullName>
        <ecNumber evidence="2">2.7.13.3</ecNumber>
    </recommendedName>
</protein>
<dbReference type="PANTHER" id="PTHR24421">
    <property type="entry name" value="NITRATE/NITRITE SENSOR PROTEIN NARX-RELATED"/>
    <property type="match status" value="1"/>
</dbReference>
<name>A0A4Q4Z5L8_9ACTN</name>
<accession>A0A4Q4Z5L8</accession>
<dbReference type="CDD" id="cd16917">
    <property type="entry name" value="HATPase_UhpB-NarQ-NarX-like"/>
    <property type="match status" value="1"/>
</dbReference>
<evidence type="ECO:0000256" key="3">
    <source>
        <dbReference type="ARBA" id="ARBA00022553"/>
    </source>
</evidence>